<dbReference type="SUPFAM" id="SSF51905">
    <property type="entry name" value="FAD/NAD(P)-binding domain"/>
    <property type="match status" value="1"/>
</dbReference>
<reference evidence="1" key="1">
    <citation type="journal article" date="2020" name="Nature">
        <title>Giant virus diversity and host interactions through global metagenomics.</title>
        <authorList>
            <person name="Schulz F."/>
            <person name="Roux S."/>
            <person name="Paez-Espino D."/>
            <person name="Jungbluth S."/>
            <person name="Walsh D.A."/>
            <person name="Denef V.J."/>
            <person name="McMahon K.D."/>
            <person name="Konstantinidis K.T."/>
            <person name="Eloe-Fadrosh E.A."/>
            <person name="Kyrpides N.C."/>
            <person name="Woyke T."/>
        </authorList>
    </citation>
    <scope>NUCLEOTIDE SEQUENCE</scope>
    <source>
        <strain evidence="1">GVMAG-M-3300027769-26</strain>
    </source>
</reference>
<evidence type="ECO:0008006" key="2">
    <source>
        <dbReference type="Google" id="ProtNLM"/>
    </source>
</evidence>
<dbReference type="EMBL" id="MN740460">
    <property type="protein sequence ID" value="QHU27681.1"/>
    <property type="molecule type" value="Genomic_DNA"/>
</dbReference>
<protein>
    <recommendedName>
        <fullName evidence="2">FAD dependent oxidoreductase domain-containing protein</fullName>
    </recommendedName>
</protein>
<dbReference type="InterPro" id="IPR036188">
    <property type="entry name" value="FAD/NAD-bd_sf"/>
</dbReference>
<dbReference type="AlphaFoldDB" id="A0A6C0LDF2"/>
<name>A0A6C0LDF2_9ZZZZ</name>
<sequence>MNNIIILGCNFSGLYSAMKCVDNGLDVIIIERNSSCCEEIINYKIFNKQHTHYIQLLNRLSIKYSSYNLCFNEKLLFIINSVLQKAKHIPSKFLYMQTFDKLCYTLLSQSDYSYLKKNINKYDNIYCNISALYGIYMFNNEINSNNEFFIVDEDCNVIINKMLEYLYSKNVIIKFNTDVRDITIEPDNNITVFAKYCTIPVAKALILNLSKDNLLRFKFISKDNRRILNSVSKYNIDCNNIYNDNSIINEHNIQNHLINNLNIVYPIKKTSLYLWNVGINNIIVREKIKNLYSNIFICNEAYSKNVFFANYTLELYEEIHNKIISRCH</sequence>
<accession>A0A6C0LDF2</accession>
<evidence type="ECO:0000313" key="1">
    <source>
        <dbReference type="EMBL" id="QHU27681.1"/>
    </source>
</evidence>
<organism evidence="1">
    <name type="scientific">viral metagenome</name>
    <dbReference type="NCBI Taxonomy" id="1070528"/>
    <lineage>
        <taxon>unclassified sequences</taxon>
        <taxon>metagenomes</taxon>
        <taxon>organismal metagenomes</taxon>
    </lineage>
</organism>
<proteinExistence type="predicted"/>